<reference evidence="2 3" key="1">
    <citation type="submission" date="2018-12" db="EMBL/GenBank/DDBJ databases">
        <authorList>
            <consortium name="Pathogen Informatics"/>
        </authorList>
    </citation>
    <scope>NUCLEOTIDE SEQUENCE [LARGE SCALE GENOMIC DNA]</scope>
    <source>
        <strain evidence="2 3">NCTC12967</strain>
    </source>
</reference>
<evidence type="ECO:0000313" key="3">
    <source>
        <dbReference type="Proteomes" id="UP000273044"/>
    </source>
</evidence>
<reference evidence="1" key="2">
    <citation type="submission" date="2021-03" db="EMBL/GenBank/DDBJ databases">
        <title>Human Oral Microbial Genomes.</title>
        <authorList>
            <person name="Johnston C.D."/>
            <person name="Chen T."/>
            <person name="Dewhirst F.E."/>
        </authorList>
    </citation>
    <scope>NUCLEOTIDE SEQUENCE</scope>
    <source>
        <strain evidence="1">F0714</strain>
    </source>
</reference>
<sequence length="189" mass="21435">MVRIASVVEGHGEVEALPVLIRRICEEQGEYGHEVGKPHRIHRPEMHTPKVLAAVRIQRARVGESGIVVVLYDADDDEWEAAKKSTQEQLGQERAVIAVAVREYEAWFLAALESLGESRAIKQGARFDADPEQPRNAKKQLELHMTESYRETLHQPKFSALMDLDLLRRRSPSYGRFEDDLAAALKLSR</sequence>
<dbReference type="OrthoDB" id="1491662at2"/>
<keyword evidence="3" id="KW-1185">Reference proteome</keyword>
<gene>
    <name evidence="1" type="ORF">J5A53_01770</name>
    <name evidence="2" type="ORF">NCTC12967_02734</name>
</gene>
<dbReference type="RefSeq" id="WP_041696783.1">
    <property type="nucleotide sequence ID" value="NZ_CAJZDL010000059.1"/>
</dbReference>
<dbReference type="EMBL" id="LR134406">
    <property type="protein sequence ID" value="VEH71414.1"/>
    <property type="molecule type" value="Genomic_DNA"/>
</dbReference>
<evidence type="ECO:0000313" key="2">
    <source>
        <dbReference type="EMBL" id="VEH71414.1"/>
    </source>
</evidence>
<protein>
    <submittedName>
        <fullName evidence="1">DUF4276 family protein</fullName>
    </submittedName>
</protein>
<accession>A0A3N4D183</accession>
<dbReference type="AlphaFoldDB" id="A0A3N4D183"/>
<dbReference type="EMBL" id="CP072385">
    <property type="protein sequence ID" value="QUC11457.1"/>
    <property type="molecule type" value="Genomic_DNA"/>
</dbReference>
<organism evidence="2 3">
    <name type="scientific">Arachnia propionica</name>
    <dbReference type="NCBI Taxonomy" id="1750"/>
    <lineage>
        <taxon>Bacteria</taxon>
        <taxon>Bacillati</taxon>
        <taxon>Actinomycetota</taxon>
        <taxon>Actinomycetes</taxon>
        <taxon>Propionibacteriales</taxon>
        <taxon>Propionibacteriaceae</taxon>
        <taxon>Arachnia</taxon>
    </lineage>
</organism>
<dbReference type="InterPro" id="IPR025455">
    <property type="entry name" value="DUF4276"/>
</dbReference>
<dbReference type="Pfam" id="PF14103">
    <property type="entry name" value="DUF4276"/>
    <property type="match status" value="1"/>
</dbReference>
<evidence type="ECO:0000313" key="1">
    <source>
        <dbReference type="EMBL" id="QUC11457.1"/>
    </source>
</evidence>
<name>A0A3N4D183_9ACTN</name>
<proteinExistence type="predicted"/>
<dbReference type="Proteomes" id="UP000677180">
    <property type="component" value="Chromosome"/>
</dbReference>
<dbReference type="Proteomes" id="UP000273044">
    <property type="component" value="Chromosome"/>
</dbReference>